<protein>
    <recommendedName>
        <fullName evidence="3">Secreted protein</fullName>
    </recommendedName>
</protein>
<accession>A0ABQ3KP87</accession>
<evidence type="ECO:0008006" key="3">
    <source>
        <dbReference type="Google" id="ProtNLM"/>
    </source>
</evidence>
<organism evidence="1 2">
    <name type="scientific">Amycolatopsis bullii</name>
    <dbReference type="NCBI Taxonomy" id="941987"/>
    <lineage>
        <taxon>Bacteria</taxon>
        <taxon>Bacillati</taxon>
        <taxon>Actinomycetota</taxon>
        <taxon>Actinomycetes</taxon>
        <taxon>Pseudonocardiales</taxon>
        <taxon>Pseudonocardiaceae</taxon>
        <taxon>Amycolatopsis</taxon>
    </lineage>
</organism>
<name>A0ABQ3KP87_9PSEU</name>
<reference evidence="2" key="1">
    <citation type="journal article" date="2019" name="Int. J. Syst. Evol. Microbiol.">
        <title>The Global Catalogue of Microorganisms (GCM) 10K type strain sequencing project: providing services to taxonomists for standard genome sequencing and annotation.</title>
        <authorList>
            <consortium name="The Broad Institute Genomics Platform"/>
            <consortium name="The Broad Institute Genome Sequencing Center for Infectious Disease"/>
            <person name="Wu L."/>
            <person name="Ma J."/>
        </authorList>
    </citation>
    <scope>NUCLEOTIDE SEQUENCE [LARGE SCALE GENOMIC DNA]</scope>
    <source>
        <strain evidence="2">CGMCC 4.7680</strain>
    </source>
</reference>
<proteinExistence type="predicted"/>
<evidence type="ECO:0000313" key="1">
    <source>
        <dbReference type="EMBL" id="GHG41304.1"/>
    </source>
</evidence>
<dbReference type="EMBL" id="BNAW01000050">
    <property type="protein sequence ID" value="GHG41304.1"/>
    <property type="molecule type" value="Genomic_DNA"/>
</dbReference>
<comment type="caution">
    <text evidence="1">The sequence shown here is derived from an EMBL/GenBank/DDBJ whole genome shotgun (WGS) entry which is preliminary data.</text>
</comment>
<gene>
    <name evidence="1" type="ORF">GCM10017567_73560</name>
</gene>
<sequence length="375" mass="40248">MNDIDTRLDAIRGTATPKAHNARTIAALTSNPGCTRRSVLDAAAVDKQALSEHIGYAAPFGMSGFAIARGNSFETHVKANGCAELLRLLREHLDLPLPEVSYDDLNSVAGRETLEARHLRTRQLLSRALRSGDDAGTLFDHPLLRLTIAGRPVYLEPDLVAFRLRGRFHVVEIKSFPVIDGRADASKVAAAATQSAVYVLALRELVAELGGDPGIVSHNVFLVCPENFANRPTAELVDVRKQVTVVRRQLTRLADIGGLVAELPAGLTLDLRPDERGVATRPVAELRTALDAIDARYAPECLDTCEMARYCRAGAAGRAAALGRPVQEDLGGVDSLRAAIGLADGSRAPGEHEFEAARLLQLAERLRREALGGAA</sequence>
<dbReference type="RefSeq" id="WP_191315936.1">
    <property type="nucleotide sequence ID" value="NZ_BNAW01000050.1"/>
</dbReference>
<keyword evidence="2" id="KW-1185">Reference proteome</keyword>
<dbReference type="Proteomes" id="UP000649955">
    <property type="component" value="Unassembled WGS sequence"/>
</dbReference>
<evidence type="ECO:0000313" key="2">
    <source>
        <dbReference type="Proteomes" id="UP000649955"/>
    </source>
</evidence>